<dbReference type="EMBL" id="DS113210">
    <property type="protein sequence ID" value="EAY19184.1"/>
    <property type="molecule type" value="Genomic_DNA"/>
</dbReference>
<dbReference type="RefSeq" id="XP_001580170.1">
    <property type="nucleotide sequence ID" value="XM_001580120.1"/>
</dbReference>
<dbReference type="VEuPathDB" id="TrichDB:TVAG_214090"/>
<dbReference type="PANTHER" id="PTHR32215:SF0">
    <property type="entry name" value="CILIA- AND FLAGELLA-ASSOCIATED PROTEIN 57"/>
    <property type="match status" value="1"/>
</dbReference>
<feature type="region of interest" description="Disordered" evidence="2">
    <location>
        <begin position="1115"/>
        <end position="1135"/>
    </location>
</feature>
<reference evidence="3" key="1">
    <citation type="submission" date="2006-10" db="EMBL/GenBank/DDBJ databases">
        <authorList>
            <person name="Amadeo P."/>
            <person name="Zhao Q."/>
            <person name="Wortman J."/>
            <person name="Fraser-Liggett C."/>
            <person name="Carlton J."/>
        </authorList>
    </citation>
    <scope>NUCLEOTIDE SEQUENCE</scope>
    <source>
        <strain evidence="3">G3</strain>
    </source>
</reference>
<evidence type="ECO:0000313" key="3">
    <source>
        <dbReference type="EMBL" id="EAY19184.1"/>
    </source>
</evidence>
<dbReference type="Proteomes" id="UP000001542">
    <property type="component" value="Unassembled WGS sequence"/>
</dbReference>
<dbReference type="KEGG" id="tva:5464709"/>
<dbReference type="Gene3D" id="1.10.287.1490">
    <property type="match status" value="1"/>
</dbReference>
<accession>A2DK13</accession>
<dbReference type="PANTHER" id="PTHR32215">
    <property type="entry name" value="CILIA- AND FLAGELLA-ASSOCIATED PROTEIN 57"/>
    <property type="match status" value="1"/>
</dbReference>
<gene>
    <name evidence="3" type="ORF">TVAG_214090</name>
</gene>
<dbReference type="InterPro" id="IPR052993">
    <property type="entry name" value="CFA-57"/>
</dbReference>
<dbReference type="InterPro" id="IPR015943">
    <property type="entry name" value="WD40/YVTN_repeat-like_dom_sf"/>
</dbReference>
<keyword evidence="4" id="KW-1185">Reference proteome</keyword>
<dbReference type="InParanoid" id="A2DK13"/>
<dbReference type="STRING" id="5722.A2DK13"/>
<evidence type="ECO:0000256" key="2">
    <source>
        <dbReference type="SAM" id="MobiDB-lite"/>
    </source>
</evidence>
<dbReference type="SUPFAM" id="SSF50998">
    <property type="entry name" value="Quinoprotein alcohol dehydrogenase-like"/>
    <property type="match status" value="1"/>
</dbReference>
<dbReference type="AlphaFoldDB" id="A2DK13"/>
<dbReference type="SMR" id="A2DK13"/>
<organism evidence="3 4">
    <name type="scientific">Trichomonas vaginalis (strain ATCC PRA-98 / G3)</name>
    <dbReference type="NCBI Taxonomy" id="412133"/>
    <lineage>
        <taxon>Eukaryota</taxon>
        <taxon>Metamonada</taxon>
        <taxon>Parabasalia</taxon>
        <taxon>Trichomonadida</taxon>
        <taxon>Trichomonadidae</taxon>
        <taxon>Trichomonas</taxon>
    </lineage>
</organism>
<feature type="compositionally biased region" description="Low complexity" evidence="2">
    <location>
        <begin position="1115"/>
        <end position="1127"/>
    </location>
</feature>
<reference evidence="3" key="2">
    <citation type="journal article" date="2007" name="Science">
        <title>Draft genome sequence of the sexually transmitted pathogen Trichomonas vaginalis.</title>
        <authorList>
            <person name="Carlton J.M."/>
            <person name="Hirt R.P."/>
            <person name="Silva J.C."/>
            <person name="Delcher A.L."/>
            <person name="Schatz M."/>
            <person name="Zhao Q."/>
            <person name="Wortman J.R."/>
            <person name="Bidwell S.L."/>
            <person name="Alsmark U.C.M."/>
            <person name="Besteiro S."/>
            <person name="Sicheritz-Ponten T."/>
            <person name="Noel C.J."/>
            <person name="Dacks J.B."/>
            <person name="Foster P.G."/>
            <person name="Simillion C."/>
            <person name="Van de Peer Y."/>
            <person name="Miranda-Saavedra D."/>
            <person name="Barton G.J."/>
            <person name="Westrop G.D."/>
            <person name="Mueller S."/>
            <person name="Dessi D."/>
            <person name="Fiori P.L."/>
            <person name="Ren Q."/>
            <person name="Paulsen I."/>
            <person name="Zhang H."/>
            <person name="Bastida-Corcuera F.D."/>
            <person name="Simoes-Barbosa A."/>
            <person name="Brown M.T."/>
            <person name="Hayes R.D."/>
            <person name="Mukherjee M."/>
            <person name="Okumura C.Y."/>
            <person name="Schneider R."/>
            <person name="Smith A.J."/>
            <person name="Vanacova S."/>
            <person name="Villalvazo M."/>
            <person name="Haas B.J."/>
            <person name="Pertea M."/>
            <person name="Feldblyum T.V."/>
            <person name="Utterback T.R."/>
            <person name="Shu C.L."/>
            <person name="Osoegawa K."/>
            <person name="de Jong P.J."/>
            <person name="Hrdy I."/>
            <person name="Horvathova L."/>
            <person name="Zubacova Z."/>
            <person name="Dolezal P."/>
            <person name="Malik S.B."/>
            <person name="Logsdon J.M. Jr."/>
            <person name="Henze K."/>
            <person name="Gupta A."/>
            <person name="Wang C.C."/>
            <person name="Dunne R.L."/>
            <person name="Upcroft J.A."/>
            <person name="Upcroft P."/>
            <person name="White O."/>
            <person name="Salzberg S.L."/>
            <person name="Tang P."/>
            <person name="Chiu C.-H."/>
            <person name="Lee Y.-S."/>
            <person name="Embley T.M."/>
            <person name="Coombs G.H."/>
            <person name="Mottram J.C."/>
            <person name="Tachezy J."/>
            <person name="Fraser-Liggett C.M."/>
            <person name="Johnson P.J."/>
        </authorList>
    </citation>
    <scope>NUCLEOTIDE SEQUENCE [LARGE SCALE GENOMIC DNA]</scope>
    <source>
        <strain evidence="3">G3</strain>
    </source>
</reference>
<dbReference type="InterPro" id="IPR001680">
    <property type="entry name" value="WD40_rpt"/>
</dbReference>
<dbReference type="Pfam" id="PF00400">
    <property type="entry name" value="WD40"/>
    <property type="match status" value="2"/>
</dbReference>
<sequence length="1162" mass="131937">MSNAVSTLSCRNVFGLNKQCTPNVLFVGDEFIVFSAGNTIVSHNINSRQQRIFVPTEDDPSGVSAIAYAEGKPNVAFGNSDISPGVCIFDIHSQHPLNFLHLSDDFNSQGGFISLSFSNDGHYLLGHGKAPGWNLVVWSLESNQRVDMVKTAEKETPVTMCTFSPGKNPQIAVTGNNILKIYKLENGKLREVVIPNPKIGNIMCHLWLNETTLLCANSSGDIISVTSDPQQSVIESCDHRDSPFVTMARYKKGFLAASEGGYLTKFDQSTTTPGKYVQVEQVKLFGDELPISAHTIAVDPSEENCAVSLRNNRIVTVSLSNGDIILNPEEKPLIMPFHDGPIFSCSTCCRKPLIATCGADKTVRVWNYLDNSLEICKEFTESVYCVSFHPDGLSMLIGLGDKLGLFGVFYDDLRKYRDFPIRGCRCAKFSNGGQLFAAVNLSKIQIYSTLTFQLINTLHKHSTIVNNLIWGEADTIIASVGADGAMYVHRQESSSSKSEENYTTSGIQYSAITASPDFTSIYISGTDCMIKEIQNGSVVRTQNYPQCENSPHQQKALVMSNNGQMFFSGSKDGKVTSFSLPINNEKSEICCHTGEINSMAISFDDSLLFSVGDDGVLAIFTIHDKDNRVHTLERTFFSDEVLTTKAEIEEKAGQLRTSEAELVDLDVNFKMKKDMAESTNKQNVQAENERIKKAKEKWRINNENMKKKKDETDMMNKAEDKRINKEWNDKIAAKDDYYMQEILKMHKECENLANQKKEIETQGKNNLAGEEANFKRIMENMQGLQRSKLEEAQVALETAKEEKRAEEQYIEEMKKEILEENKTAIKDTETTLDKTKEENEKHRSDLQDECQSRSKDFNSYQKQMEHHTAEQEKLKTLMMKLEAELKSLNEENRQLEAEITQRNQQIKERETKIGEVKKENQELEKYHAVLTHQENMLRQQSTPLESSIAEKEKRISEMDAELENAHKDTSEKNESIVEMQQKLQKVIESERRQTKLLTSARSYFEQMKHDLHEVVQKFHAKDELKSMFLAFYQKFIQNEKIEDIQLDEAVEEEHKRQTATLQKQLKELRQQQMRDSQFQIKEEAKDLHTNASLIEELEGLRQEHKQLLSSMALTKKATGAGQKGQQQMLPATEANRRIEENKKKIAALEQQLKQYNDSRPST</sequence>
<feature type="region of interest" description="Disordered" evidence="2">
    <location>
        <begin position="826"/>
        <end position="852"/>
    </location>
</feature>
<dbReference type="OMA" id="SYTEYHC"/>
<dbReference type="Gene3D" id="2.130.10.10">
    <property type="entry name" value="YVTN repeat-like/Quinoprotein amine dehydrogenase"/>
    <property type="match status" value="4"/>
</dbReference>
<feature type="coiled-coil region" evidence="1">
    <location>
        <begin position="681"/>
        <end position="708"/>
    </location>
</feature>
<evidence type="ECO:0000256" key="1">
    <source>
        <dbReference type="SAM" id="Coils"/>
    </source>
</evidence>
<dbReference type="VEuPathDB" id="TrichDB:TVAGG3_0169390"/>
<evidence type="ECO:0000313" key="4">
    <source>
        <dbReference type="Proteomes" id="UP000001542"/>
    </source>
</evidence>
<dbReference type="SMART" id="SM00320">
    <property type="entry name" value="WD40"/>
    <property type="match status" value="7"/>
</dbReference>
<dbReference type="SUPFAM" id="SSF50978">
    <property type="entry name" value="WD40 repeat-like"/>
    <property type="match status" value="1"/>
</dbReference>
<proteinExistence type="predicted"/>
<protein>
    <submittedName>
        <fullName evidence="3">Uncharacterized protein</fullName>
    </submittedName>
</protein>
<dbReference type="InterPro" id="IPR036322">
    <property type="entry name" value="WD40_repeat_dom_sf"/>
</dbReference>
<dbReference type="InterPro" id="IPR011047">
    <property type="entry name" value="Quinoprotein_ADH-like_sf"/>
</dbReference>
<keyword evidence="1" id="KW-0175">Coiled coil</keyword>
<name>A2DK13_TRIV3</name>
<dbReference type="eggNOG" id="ENOG502QTIS">
    <property type="taxonomic scope" value="Eukaryota"/>
</dbReference>
<dbReference type="OrthoDB" id="10251741at2759"/>